<evidence type="ECO:0000256" key="1">
    <source>
        <dbReference type="SAM" id="MobiDB-lite"/>
    </source>
</evidence>
<dbReference type="GO" id="GO:0046052">
    <property type="term" value="P:UTP catabolic process"/>
    <property type="evidence" value="ECO:0007669"/>
    <property type="project" value="TreeGrafter"/>
</dbReference>
<dbReference type="GO" id="GO:0046076">
    <property type="term" value="P:dTTP catabolic process"/>
    <property type="evidence" value="ECO:0007669"/>
    <property type="project" value="TreeGrafter"/>
</dbReference>
<dbReference type="KEGG" id="ckp:ckrop_0549"/>
<dbReference type="CDD" id="cd11528">
    <property type="entry name" value="NTP-PPase_MazG_Nterm"/>
    <property type="match status" value="1"/>
</dbReference>
<evidence type="ECO:0000259" key="2">
    <source>
        <dbReference type="Pfam" id="PF03819"/>
    </source>
</evidence>
<dbReference type="InterPro" id="IPR048015">
    <property type="entry name" value="NTP-PPase_MazG-like_N"/>
</dbReference>
<dbReference type="SUPFAM" id="SSF101386">
    <property type="entry name" value="all-alpha NTP pyrophosphatases"/>
    <property type="match status" value="1"/>
</dbReference>
<dbReference type="EMBL" id="CP001620">
    <property type="protein sequence ID" value="ACR17320.1"/>
    <property type="molecule type" value="Genomic_DNA"/>
</dbReference>
<proteinExistence type="predicted"/>
<feature type="compositionally biased region" description="Polar residues" evidence="1">
    <location>
        <begin position="208"/>
        <end position="218"/>
    </location>
</feature>
<dbReference type="STRING" id="645127.ckrop_0549"/>
<dbReference type="PANTHER" id="PTHR30522">
    <property type="entry name" value="NUCLEOSIDE TRIPHOSPHATE PYROPHOSPHOHYDROLASE"/>
    <property type="match status" value="1"/>
</dbReference>
<organism evidence="3 4">
    <name type="scientific">Corynebacterium kroppenstedtii (strain DSM 44385 / JCM 11950 / CIP 105744 / CCUG 35717)</name>
    <dbReference type="NCBI Taxonomy" id="645127"/>
    <lineage>
        <taxon>Bacteria</taxon>
        <taxon>Bacillati</taxon>
        <taxon>Actinomycetota</taxon>
        <taxon>Actinomycetes</taxon>
        <taxon>Mycobacteriales</taxon>
        <taxon>Corynebacteriaceae</taxon>
        <taxon>Corynebacterium</taxon>
    </lineage>
</organism>
<dbReference type="Proteomes" id="UP000001473">
    <property type="component" value="Chromosome"/>
</dbReference>
<dbReference type="GO" id="GO:0046061">
    <property type="term" value="P:dATP catabolic process"/>
    <property type="evidence" value="ECO:0007669"/>
    <property type="project" value="TreeGrafter"/>
</dbReference>
<evidence type="ECO:0000313" key="3">
    <source>
        <dbReference type="EMBL" id="ACR17320.1"/>
    </source>
</evidence>
<dbReference type="eggNOG" id="COG1694">
    <property type="taxonomic scope" value="Bacteria"/>
</dbReference>
<dbReference type="InterPro" id="IPR004518">
    <property type="entry name" value="MazG-like_dom"/>
</dbReference>
<dbReference type="GO" id="GO:0046047">
    <property type="term" value="P:TTP catabolic process"/>
    <property type="evidence" value="ECO:0007669"/>
    <property type="project" value="TreeGrafter"/>
</dbReference>
<feature type="compositionally biased region" description="Acidic residues" evidence="1">
    <location>
        <begin position="189"/>
        <end position="198"/>
    </location>
</feature>
<keyword evidence="4" id="KW-1185">Reference proteome</keyword>
<feature type="domain" description="NTP pyrophosphohydrolase MazG-like" evidence="2">
    <location>
        <begin position="247"/>
        <end position="326"/>
    </location>
</feature>
<dbReference type="PANTHER" id="PTHR30522:SF0">
    <property type="entry name" value="NUCLEOSIDE TRIPHOSPHATE PYROPHOSPHOHYDROLASE"/>
    <property type="match status" value="1"/>
</dbReference>
<protein>
    <recommendedName>
        <fullName evidence="2">NTP pyrophosphohydrolase MazG-like domain-containing protein</fullName>
    </recommendedName>
</protein>
<accession>C4LHL5</accession>
<dbReference type="eggNOG" id="COG3956">
    <property type="taxonomic scope" value="Bacteria"/>
</dbReference>
<sequence>MSVIVLDPRFPGMLPVDAVSLVGNDVCYTEEVPVRIRWVIADLGGHVVDDTDTLITTDPYNEWVRERLHSGDQLLVAPSLYFQRRPDRALASGSSNNALSSGASGELEGIEAENPAAYPDYDFALKAIPQLTDGAETSEEAYAEDSSAEDSSAGESDYPSDQRNGGDQDGTGSAGAGVIHGTAVVGDGADGETADDENTGGIDETTESGDASSPSQSEIPEAVLNEIEEAIAVMSRALHQGEWEQSQSHQSLLAYLREEVEELAQSIDTWQAGDLASEKRLCDELSDIFLQVLFHAEIANRRGAFDIGHVAASFVHKMRTRAPYLFEETERPVGLDEQNRLWEEGKRREQSAADESWSAPASHEDPGSSS</sequence>
<dbReference type="InterPro" id="IPR011551">
    <property type="entry name" value="NTP_PyrPHydrolase_MazG"/>
</dbReference>
<dbReference type="Pfam" id="PF03819">
    <property type="entry name" value="MazG"/>
    <property type="match status" value="1"/>
</dbReference>
<dbReference type="GO" id="GO:0047429">
    <property type="term" value="F:nucleoside triphosphate diphosphatase activity"/>
    <property type="evidence" value="ECO:0007669"/>
    <property type="project" value="TreeGrafter"/>
</dbReference>
<dbReference type="HOGENOM" id="CLU_051992_0_0_11"/>
<feature type="compositionally biased region" description="Basic and acidic residues" evidence="1">
    <location>
        <begin position="336"/>
        <end position="351"/>
    </location>
</feature>
<reference evidence="3 4" key="1">
    <citation type="journal article" date="2008" name="J. Biotechnol.">
        <title>Ultrafast pyrosequencing of Corynebacterium kroppenstedtii DSM44385 revealed insights into the physiology of a lipophilic corynebacterium that lacks mycolic acids.</title>
        <authorList>
            <person name="Tauch A."/>
            <person name="Schneider J."/>
            <person name="Szczepanowski R."/>
            <person name="Tilker A."/>
            <person name="Viehoever P."/>
            <person name="Gartemann K.-H."/>
            <person name="Arnold W."/>
            <person name="Blom J."/>
            <person name="Brinkrolf K."/>
            <person name="Brune I."/>
            <person name="Goetker S."/>
            <person name="Weisshaar B."/>
            <person name="Goesmann A."/>
            <person name="Droege M."/>
            <person name="Puehler A."/>
        </authorList>
    </citation>
    <scope>NUCLEOTIDE SEQUENCE [LARGE SCALE GENOMIC DNA]</scope>
    <source>
        <strain evidence="4">DSM 44385 / JCM 11950 / CIP 105744 / CCUG 35717</strain>
    </source>
</reference>
<dbReference type="AlphaFoldDB" id="C4LHL5"/>
<dbReference type="Gene3D" id="1.10.287.1080">
    <property type="entry name" value="MazG-like"/>
    <property type="match status" value="1"/>
</dbReference>
<feature type="region of interest" description="Disordered" evidence="1">
    <location>
        <begin position="336"/>
        <end position="370"/>
    </location>
</feature>
<evidence type="ECO:0000313" key="4">
    <source>
        <dbReference type="Proteomes" id="UP000001473"/>
    </source>
</evidence>
<name>C4LHL5_CORK4</name>
<feature type="compositionally biased region" description="Acidic residues" evidence="1">
    <location>
        <begin position="136"/>
        <end position="148"/>
    </location>
</feature>
<feature type="region of interest" description="Disordered" evidence="1">
    <location>
        <begin position="135"/>
        <end position="218"/>
    </location>
</feature>
<dbReference type="GO" id="GO:0006203">
    <property type="term" value="P:dGTP catabolic process"/>
    <property type="evidence" value="ECO:0007669"/>
    <property type="project" value="TreeGrafter"/>
</dbReference>
<dbReference type="RefSeq" id="WP_012731207.1">
    <property type="nucleotide sequence ID" value="NC_012704.1"/>
</dbReference>
<gene>
    <name evidence="3" type="ordered locus">ckrop_0549</name>
</gene>
<dbReference type="GO" id="GO:0046081">
    <property type="term" value="P:dUTP catabolic process"/>
    <property type="evidence" value="ECO:0007669"/>
    <property type="project" value="TreeGrafter"/>
</dbReference>